<evidence type="ECO:0000256" key="1">
    <source>
        <dbReference type="ARBA" id="ARBA00010641"/>
    </source>
</evidence>
<evidence type="ECO:0000256" key="4">
    <source>
        <dbReference type="ARBA" id="ARBA00023163"/>
    </source>
</evidence>
<dbReference type="Proteomes" id="UP000441754">
    <property type="component" value="Unassembled WGS sequence"/>
</dbReference>
<dbReference type="RefSeq" id="WP_154175379.1">
    <property type="nucleotide sequence ID" value="NZ_WJXZ01000006.1"/>
</dbReference>
<dbReference type="InterPro" id="IPR013324">
    <property type="entry name" value="RNA_pol_sigma_r3/r4-like"/>
</dbReference>
<organism evidence="7 8">
    <name type="scientific">Larkinella terrae</name>
    <dbReference type="NCBI Taxonomy" id="2025311"/>
    <lineage>
        <taxon>Bacteria</taxon>
        <taxon>Pseudomonadati</taxon>
        <taxon>Bacteroidota</taxon>
        <taxon>Cytophagia</taxon>
        <taxon>Cytophagales</taxon>
        <taxon>Spirosomataceae</taxon>
        <taxon>Larkinella</taxon>
    </lineage>
</organism>
<evidence type="ECO:0000256" key="3">
    <source>
        <dbReference type="ARBA" id="ARBA00023082"/>
    </source>
</evidence>
<dbReference type="InterPro" id="IPR013249">
    <property type="entry name" value="RNA_pol_sigma70_r4_t2"/>
</dbReference>
<dbReference type="InterPro" id="IPR039425">
    <property type="entry name" value="RNA_pol_sigma-70-like"/>
</dbReference>
<feature type="domain" description="RNA polymerase sigma-70 region 2" evidence="5">
    <location>
        <begin position="41"/>
        <end position="108"/>
    </location>
</feature>
<feature type="domain" description="RNA polymerase sigma factor 70 region 4 type 2" evidence="6">
    <location>
        <begin position="146"/>
        <end position="187"/>
    </location>
</feature>
<gene>
    <name evidence="7" type="ORF">GJJ30_11905</name>
</gene>
<dbReference type="GO" id="GO:0003677">
    <property type="term" value="F:DNA binding"/>
    <property type="evidence" value="ECO:0007669"/>
    <property type="project" value="InterPro"/>
</dbReference>
<dbReference type="Gene3D" id="1.10.10.10">
    <property type="entry name" value="Winged helix-like DNA-binding domain superfamily/Winged helix DNA-binding domain"/>
    <property type="match status" value="1"/>
</dbReference>
<dbReference type="OrthoDB" id="9150024at2"/>
<dbReference type="InterPro" id="IPR013325">
    <property type="entry name" value="RNA_pol_sigma_r2"/>
</dbReference>
<dbReference type="SUPFAM" id="SSF88659">
    <property type="entry name" value="Sigma3 and sigma4 domains of RNA polymerase sigma factors"/>
    <property type="match status" value="1"/>
</dbReference>
<protein>
    <submittedName>
        <fullName evidence="7">Sigma-70 family RNA polymerase sigma factor</fullName>
    </submittedName>
</protein>
<dbReference type="EMBL" id="WJXZ01000006">
    <property type="protein sequence ID" value="MRS61994.1"/>
    <property type="molecule type" value="Genomic_DNA"/>
</dbReference>
<keyword evidence="2" id="KW-0805">Transcription regulation</keyword>
<evidence type="ECO:0000259" key="6">
    <source>
        <dbReference type="Pfam" id="PF08281"/>
    </source>
</evidence>
<dbReference type="Pfam" id="PF08281">
    <property type="entry name" value="Sigma70_r4_2"/>
    <property type="match status" value="1"/>
</dbReference>
<dbReference type="InterPro" id="IPR007627">
    <property type="entry name" value="RNA_pol_sigma70_r2"/>
</dbReference>
<dbReference type="GO" id="GO:0006352">
    <property type="term" value="P:DNA-templated transcription initiation"/>
    <property type="evidence" value="ECO:0007669"/>
    <property type="project" value="InterPro"/>
</dbReference>
<dbReference type="AlphaFoldDB" id="A0A7K0EJM6"/>
<dbReference type="SUPFAM" id="SSF88946">
    <property type="entry name" value="Sigma2 domain of RNA polymerase sigma factors"/>
    <property type="match status" value="1"/>
</dbReference>
<name>A0A7K0EJM6_9BACT</name>
<evidence type="ECO:0000259" key="5">
    <source>
        <dbReference type="Pfam" id="PF04542"/>
    </source>
</evidence>
<keyword evidence="4" id="KW-0804">Transcription</keyword>
<accession>A0A7K0EJM6</accession>
<comment type="caution">
    <text evidence="7">The sequence shown here is derived from an EMBL/GenBank/DDBJ whole genome shotgun (WGS) entry which is preliminary data.</text>
</comment>
<evidence type="ECO:0000256" key="2">
    <source>
        <dbReference type="ARBA" id="ARBA00023015"/>
    </source>
</evidence>
<dbReference type="GO" id="GO:0016987">
    <property type="term" value="F:sigma factor activity"/>
    <property type="evidence" value="ECO:0007669"/>
    <property type="project" value="UniProtKB-KW"/>
</dbReference>
<dbReference type="InterPro" id="IPR036388">
    <property type="entry name" value="WH-like_DNA-bd_sf"/>
</dbReference>
<dbReference type="PANTHER" id="PTHR43133:SF46">
    <property type="entry name" value="RNA POLYMERASE SIGMA-70 FACTOR ECF SUBFAMILY"/>
    <property type="match status" value="1"/>
</dbReference>
<proteinExistence type="inferred from homology"/>
<comment type="similarity">
    <text evidence="1">Belongs to the sigma-70 factor family. ECF subfamily.</text>
</comment>
<dbReference type="Pfam" id="PF04542">
    <property type="entry name" value="Sigma70_r2"/>
    <property type="match status" value="1"/>
</dbReference>
<reference evidence="7 8" key="1">
    <citation type="journal article" date="2018" name="Antonie Van Leeuwenhoek">
        <title>Larkinella terrae sp. nov., isolated from soil on Jeju Island, South Korea.</title>
        <authorList>
            <person name="Ten L.N."/>
            <person name="Jeon J."/>
            <person name="Park S.J."/>
            <person name="Park S."/>
            <person name="Lee S.Y."/>
            <person name="Kim M.K."/>
            <person name="Jung H.Y."/>
        </authorList>
    </citation>
    <scope>NUCLEOTIDE SEQUENCE [LARGE SCALE GENOMIC DNA]</scope>
    <source>
        <strain evidence="7 8">KCTC 52001</strain>
    </source>
</reference>
<sequence>MPKPDLFSWQSGDSSVFSDGGQEHVLWQAFKQGDREAFANLLNRYYPLLLNYGVRFQRDREFVKDCLHDLFIELWNQRERLDDVRMLKPYLLTSLRRKLLRETRRLRWFREADEVTDEYAFEVQFTIESYLIHNEIQHEDLKRLHVHLDKLTRRQREAIYLRFFQEMEYDDIARVMGINYHSAVNLVYESLKLLRKNWFLTLFLALVSTLLP</sequence>
<dbReference type="InterPro" id="IPR014284">
    <property type="entry name" value="RNA_pol_sigma-70_dom"/>
</dbReference>
<evidence type="ECO:0000313" key="7">
    <source>
        <dbReference type="EMBL" id="MRS61994.1"/>
    </source>
</evidence>
<evidence type="ECO:0000313" key="8">
    <source>
        <dbReference type="Proteomes" id="UP000441754"/>
    </source>
</evidence>
<dbReference type="NCBIfam" id="TIGR02937">
    <property type="entry name" value="sigma70-ECF"/>
    <property type="match status" value="1"/>
</dbReference>
<keyword evidence="8" id="KW-1185">Reference proteome</keyword>
<dbReference type="Gene3D" id="1.10.1740.10">
    <property type="match status" value="1"/>
</dbReference>
<keyword evidence="3" id="KW-0731">Sigma factor</keyword>
<dbReference type="PANTHER" id="PTHR43133">
    <property type="entry name" value="RNA POLYMERASE ECF-TYPE SIGMA FACTO"/>
    <property type="match status" value="1"/>
</dbReference>